<evidence type="ECO:0000256" key="1">
    <source>
        <dbReference type="ARBA" id="ARBA00022729"/>
    </source>
</evidence>
<name>A0AAT9FM50_9BACT</name>
<organism evidence="4">
    <name type="scientific">Oceaniferula spumae</name>
    <dbReference type="NCBI Taxonomy" id="2979115"/>
    <lineage>
        <taxon>Bacteria</taxon>
        <taxon>Pseudomonadati</taxon>
        <taxon>Verrucomicrobiota</taxon>
        <taxon>Verrucomicrobiia</taxon>
        <taxon>Verrucomicrobiales</taxon>
        <taxon>Verrucomicrobiaceae</taxon>
        <taxon>Oceaniferula</taxon>
    </lineage>
</organism>
<evidence type="ECO:0000256" key="2">
    <source>
        <dbReference type="SAM" id="SignalP"/>
    </source>
</evidence>
<gene>
    <name evidence="4" type="ORF">NT6N_20320</name>
</gene>
<feature type="signal peptide" evidence="2">
    <location>
        <begin position="1"/>
        <end position="20"/>
    </location>
</feature>
<evidence type="ECO:0000313" key="4">
    <source>
        <dbReference type="EMBL" id="BDS06992.1"/>
    </source>
</evidence>
<feature type="chain" id="PRO_5043400686" description="Dienelactone hydrolase domain-containing protein" evidence="2">
    <location>
        <begin position="21"/>
        <end position="269"/>
    </location>
</feature>
<keyword evidence="1 2" id="KW-0732">Signal</keyword>
<dbReference type="InterPro" id="IPR002925">
    <property type="entry name" value="Dienelactn_hydro"/>
</dbReference>
<dbReference type="GO" id="GO:0016787">
    <property type="term" value="F:hydrolase activity"/>
    <property type="evidence" value="ECO:0007669"/>
    <property type="project" value="InterPro"/>
</dbReference>
<evidence type="ECO:0000259" key="3">
    <source>
        <dbReference type="Pfam" id="PF01738"/>
    </source>
</evidence>
<protein>
    <recommendedName>
        <fullName evidence="3">Dienelactone hydrolase domain-containing protein</fullName>
    </recommendedName>
</protein>
<dbReference type="PANTHER" id="PTHR43037">
    <property type="entry name" value="UNNAMED PRODUCT-RELATED"/>
    <property type="match status" value="1"/>
</dbReference>
<dbReference type="Gene3D" id="3.40.50.1820">
    <property type="entry name" value="alpha/beta hydrolase"/>
    <property type="match status" value="1"/>
</dbReference>
<dbReference type="KEGG" id="osu:NT6N_20320"/>
<sequence length="269" mass="29993">MKNRIITLAAIFLSSHASMADTDLKDEGRAVYSQRTTAHSFTNADGKSLNYRIFLPEGYSKEKKYPLVLALHGAGSRGTKNVKHMRPWVAGWSSPIVQKDNPCIILMPQCPPNKQWVNTPWRNGSYSMDKVAISEPMSLAKELFDKVVKEHSVDESRIYLIGCSMGGYGCWNFIMRWPELVAAAVPVCGGGDPSQAEKLVSLPIWTFHGDKDTVVPMKATTDMVDAIKKAGGEQVKLTVYPGVSHNSYAFAWKDPELIKWVFSQRKNPK</sequence>
<dbReference type="AlphaFoldDB" id="A0AAT9FM50"/>
<reference evidence="4" key="1">
    <citation type="submission" date="2024-07" db="EMBL/GenBank/DDBJ databases">
        <title>Complete genome sequence of Verrucomicrobiaceae bacterium NT6N.</title>
        <authorList>
            <person name="Huang C."/>
            <person name="Takami H."/>
            <person name="Hamasaki K."/>
        </authorList>
    </citation>
    <scope>NUCLEOTIDE SEQUENCE</scope>
    <source>
        <strain evidence="4">NT6N</strain>
    </source>
</reference>
<dbReference type="InterPro" id="IPR050955">
    <property type="entry name" value="Plant_Biomass_Hydrol_Est"/>
</dbReference>
<accession>A0AAT9FM50</accession>
<dbReference type="SUPFAM" id="SSF53474">
    <property type="entry name" value="alpha/beta-Hydrolases"/>
    <property type="match status" value="1"/>
</dbReference>
<proteinExistence type="predicted"/>
<dbReference type="EMBL" id="AP026866">
    <property type="protein sequence ID" value="BDS06992.1"/>
    <property type="molecule type" value="Genomic_DNA"/>
</dbReference>
<dbReference type="PANTHER" id="PTHR43037:SF1">
    <property type="entry name" value="BLL1128 PROTEIN"/>
    <property type="match status" value="1"/>
</dbReference>
<dbReference type="InterPro" id="IPR029058">
    <property type="entry name" value="AB_hydrolase_fold"/>
</dbReference>
<dbReference type="Pfam" id="PF01738">
    <property type="entry name" value="DLH"/>
    <property type="match status" value="1"/>
</dbReference>
<feature type="domain" description="Dienelactone hydrolase" evidence="3">
    <location>
        <begin position="148"/>
        <end position="254"/>
    </location>
</feature>